<gene>
    <name evidence="1" type="ORF">CV102_04765</name>
</gene>
<sequence length="66" mass="7010">MSQNDNWLKAAAKCCECGAVYSAWILPDDSVQLIGRKDGCRCGASAFREISSATHDDPSVSETDGA</sequence>
<dbReference type="EMBL" id="PHNJ01000002">
    <property type="protein sequence ID" value="TYL39606.1"/>
    <property type="molecule type" value="Genomic_DNA"/>
</dbReference>
<evidence type="ECO:0000313" key="1">
    <source>
        <dbReference type="EMBL" id="TYL39606.1"/>
    </source>
</evidence>
<organism evidence="1 2">
    <name type="scientific">Natronococcus pandeyae</name>
    <dbReference type="NCBI Taxonomy" id="2055836"/>
    <lineage>
        <taxon>Archaea</taxon>
        <taxon>Methanobacteriati</taxon>
        <taxon>Methanobacteriota</taxon>
        <taxon>Stenosarchaea group</taxon>
        <taxon>Halobacteria</taxon>
        <taxon>Halobacteriales</taxon>
        <taxon>Natrialbaceae</taxon>
        <taxon>Natronococcus</taxon>
    </lineage>
</organism>
<reference evidence="1" key="1">
    <citation type="submission" date="2017-11" db="EMBL/GenBank/DDBJ databases">
        <authorList>
            <person name="Kajale S.C."/>
            <person name="Sharma A."/>
        </authorList>
    </citation>
    <scope>NUCLEOTIDE SEQUENCE</scope>
    <source>
        <strain evidence="1">LS1_42</strain>
    </source>
</reference>
<comment type="caution">
    <text evidence="1">The sequence shown here is derived from an EMBL/GenBank/DDBJ whole genome shotgun (WGS) entry which is preliminary data.</text>
</comment>
<accession>A0A8J8TR61</accession>
<proteinExistence type="predicted"/>
<dbReference type="Proteomes" id="UP000766904">
    <property type="component" value="Unassembled WGS sequence"/>
</dbReference>
<dbReference type="AlphaFoldDB" id="A0A8J8TR61"/>
<protein>
    <submittedName>
        <fullName evidence="1">Uncharacterized protein</fullName>
    </submittedName>
</protein>
<keyword evidence="2" id="KW-1185">Reference proteome</keyword>
<name>A0A8J8TR61_9EURY</name>
<evidence type="ECO:0000313" key="2">
    <source>
        <dbReference type="Proteomes" id="UP000766904"/>
    </source>
</evidence>